<accession>A0A8J3LU45</accession>
<gene>
    <name evidence="2" type="ORF">Pka01_23050</name>
</gene>
<dbReference type="Gene3D" id="3.30.1180.10">
    <property type="match status" value="1"/>
</dbReference>
<dbReference type="PANTHER" id="PTHR33434:SF2">
    <property type="entry name" value="FATTY ACID-BINDING PROTEIN TM_1468"/>
    <property type="match status" value="1"/>
</dbReference>
<protein>
    <submittedName>
        <fullName evidence="2">DegV domain-containing protein</fullName>
    </submittedName>
</protein>
<reference evidence="2 3" key="1">
    <citation type="submission" date="2021-01" db="EMBL/GenBank/DDBJ databases">
        <title>Whole genome shotgun sequence of Planotetraspora kaengkrachanensis NBRC 104272.</title>
        <authorList>
            <person name="Komaki H."/>
            <person name="Tamura T."/>
        </authorList>
    </citation>
    <scope>NUCLEOTIDE SEQUENCE [LARGE SCALE GENOMIC DNA]</scope>
    <source>
        <strain evidence="2 3">NBRC 104272</strain>
    </source>
</reference>
<dbReference type="Pfam" id="PF02645">
    <property type="entry name" value="DegV"/>
    <property type="match status" value="1"/>
</dbReference>
<comment type="caution">
    <text evidence="2">The sequence shown here is derived from an EMBL/GenBank/DDBJ whole genome shotgun (WGS) entry which is preliminary data.</text>
</comment>
<dbReference type="EMBL" id="BONV01000007">
    <property type="protein sequence ID" value="GIG79178.1"/>
    <property type="molecule type" value="Genomic_DNA"/>
</dbReference>
<dbReference type="Gene3D" id="3.40.50.10170">
    <property type="match status" value="1"/>
</dbReference>
<dbReference type="InterPro" id="IPR050270">
    <property type="entry name" value="DegV_domain_contain"/>
</dbReference>
<dbReference type="InterPro" id="IPR043168">
    <property type="entry name" value="DegV_C"/>
</dbReference>
<dbReference type="NCBIfam" id="TIGR00762">
    <property type="entry name" value="DegV"/>
    <property type="match status" value="1"/>
</dbReference>
<proteinExistence type="predicted"/>
<evidence type="ECO:0000256" key="1">
    <source>
        <dbReference type="ARBA" id="ARBA00023121"/>
    </source>
</evidence>
<evidence type="ECO:0000313" key="2">
    <source>
        <dbReference type="EMBL" id="GIG79178.1"/>
    </source>
</evidence>
<dbReference type="PROSITE" id="PS51482">
    <property type="entry name" value="DEGV"/>
    <property type="match status" value="1"/>
</dbReference>
<name>A0A8J3LU45_9ACTN</name>
<dbReference type="SUPFAM" id="SSF82549">
    <property type="entry name" value="DAK1/DegV-like"/>
    <property type="match status" value="1"/>
</dbReference>
<dbReference type="Proteomes" id="UP000630097">
    <property type="component" value="Unassembled WGS sequence"/>
</dbReference>
<keyword evidence="1" id="KW-0446">Lipid-binding</keyword>
<evidence type="ECO:0000313" key="3">
    <source>
        <dbReference type="Proteomes" id="UP000630097"/>
    </source>
</evidence>
<dbReference type="AlphaFoldDB" id="A0A8J3LU45"/>
<dbReference type="PANTHER" id="PTHR33434">
    <property type="entry name" value="DEGV DOMAIN-CONTAINING PROTEIN DR_1986-RELATED"/>
    <property type="match status" value="1"/>
</dbReference>
<dbReference type="InterPro" id="IPR003797">
    <property type="entry name" value="DegV"/>
</dbReference>
<organism evidence="2 3">
    <name type="scientific">Planotetraspora kaengkrachanensis</name>
    <dbReference type="NCBI Taxonomy" id="575193"/>
    <lineage>
        <taxon>Bacteria</taxon>
        <taxon>Bacillati</taxon>
        <taxon>Actinomycetota</taxon>
        <taxon>Actinomycetes</taxon>
        <taxon>Streptosporangiales</taxon>
        <taxon>Streptosporangiaceae</taxon>
        <taxon>Planotetraspora</taxon>
    </lineage>
</organism>
<keyword evidence="3" id="KW-1185">Reference proteome</keyword>
<dbReference type="GO" id="GO:0008289">
    <property type="term" value="F:lipid binding"/>
    <property type="evidence" value="ECO:0007669"/>
    <property type="project" value="UniProtKB-KW"/>
</dbReference>
<sequence length="278" mass="28212">MIAVVTDSTAYLGAAETAVQGIAVVTLRVAYDGRIIEDRTPIDTAVVADALRGGATTSRPAPQLFADAYGQAAAQGATGVVSVHLSGELSGTVDSALVSAREAPIPVEVIDSRSIAMGLGFPVLAAAQAAGRGAALAEVASAARRCADLTRTFFYVDTLEHLRRSGRIGAAANLVGSALAIKPLMRLGDGPLTVLEKVRTASRAIARLEDLAVEAAADTPVNVAVQHLMAAARADALAERLSARLPGLVRMMVVEVGPALGAHVGPGLLGVTISPVTG</sequence>